<evidence type="ECO:0000256" key="6">
    <source>
        <dbReference type="ARBA" id="ARBA00022847"/>
    </source>
</evidence>
<dbReference type="Gene3D" id="1.20.1250.20">
    <property type="entry name" value="MFS general substrate transporter like domains"/>
    <property type="match status" value="2"/>
</dbReference>
<dbReference type="PROSITE" id="PS50850">
    <property type="entry name" value="MFS"/>
    <property type="match status" value="1"/>
</dbReference>
<comment type="similarity">
    <text evidence="2">Belongs to the major facilitator superfamily. Metabolite:H+ Symporter (MHS) family (TC 2.A.1.6) family.</text>
</comment>
<dbReference type="GO" id="GO:0015293">
    <property type="term" value="F:symporter activity"/>
    <property type="evidence" value="ECO:0007669"/>
    <property type="project" value="UniProtKB-KW"/>
</dbReference>
<dbReference type="InterPro" id="IPR020846">
    <property type="entry name" value="MFS_dom"/>
</dbReference>
<evidence type="ECO:0000259" key="10">
    <source>
        <dbReference type="PROSITE" id="PS50850"/>
    </source>
</evidence>
<dbReference type="SUPFAM" id="SSF103473">
    <property type="entry name" value="MFS general substrate transporter"/>
    <property type="match status" value="1"/>
</dbReference>
<accession>A0A402CM14</accession>
<feature type="transmembrane region" description="Helical" evidence="9">
    <location>
        <begin position="303"/>
        <end position="320"/>
    </location>
</feature>
<dbReference type="InterPro" id="IPR005829">
    <property type="entry name" value="Sugar_transporter_CS"/>
</dbReference>
<comment type="subcellular location">
    <subcellularLocation>
        <location evidence="1">Cell membrane</location>
        <topology evidence="1">Multi-pass membrane protein</topology>
    </subcellularLocation>
</comment>
<feature type="transmembrane region" description="Helical" evidence="9">
    <location>
        <begin position="332"/>
        <end position="352"/>
    </location>
</feature>
<evidence type="ECO:0000256" key="9">
    <source>
        <dbReference type="SAM" id="Phobius"/>
    </source>
</evidence>
<keyword evidence="6" id="KW-0769">Symport</keyword>
<evidence type="ECO:0000256" key="3">
    <source>
        <dbReference type="ARBA" id="ARBA00022448"/>
    </source>
</evidence>
<feature type="transmembrane region" description="Helical" evidence="9">
    <location>
        <begin position="184"/>
        <end position="203"/>
    </location>
</feature>
<keyword evidence="8 9" id="KW-0472">Membrane</keyword>
<evidence type="ECO:0000313" key="12">
    <source>
        <dbReference type="Proteomes" id="UP000287519"/>
    </source>
</evidence>
<protein>
    <submittedName>
        <fullName evidence="11">L-Proline/Glycine betaine transporter ProP</fullName>
    </submittedName>
</protein>
<feature type="transmembrane region" description="Helical" evidence="9">
    <location>
        <begin position="149"/>
        <end position="178"/>
    </location>
</feature>
<feature type="transmembrane region" description="Helical" evidence="9">
    <location>
        <begin position="108"/>
        <end position="128"/>
    </location>
</feature>
<dbReference type="GO" id="GO:0005886">
    <property type="term" value="C:plasma membrane"/>
    <property type="evidence" value="ECO:0007669"/>
    <property type="project" value="UniProtKB-SubCell"/>
</dbReference>
<feature type="transmembrane region" description="Helical" evidence="9">
    <location>
        <begin position="274"/>
        <end position="291"/>
    </location>
</feature>
<feature type="transmembrane region" description="Helical" evidence="9">
    <location>
        <begin position="84"/>
        <end position="102"/>
    </location>
</feature>
<keyword evidence="4" id="KW-1003">Cell membrane</keyword>
<comment type="caution">
    <text evidence="11">The sequence shown here is derived from an EMBL/GenBank/DDBJ whole genome shotgun (WGS) entry which is preliminary data.</text>
</comment>
<feature type="domain" description="Major facilitator superfamily (MFS) profile" evidence="10">
    <location>
        <begin position="12"/>
        <end position="420"/>
    </location>
</feature>
<sequence length="440" mass="46987">MALVHARTRRRAFAGALAGHVIEWYDYGVYGFLAVYIAGNFFVSENPSAALLNSLAVFALSFLVRPLGGLVFGPLADRIGRKAVLVSIVGLMSASTFAVGLLPTYERVGIVAPALLVVVRCIQGLSAGGEMGTATSFMAEYAGAVRRGWGTSLVVMGSVIGLLFGSLFANGLAVLVGASAMSEWGWRLPFLLTGPLGVIALIIRAKIEETPEFLELQRDGNLAVSPLREINSNLRPIVIVFAIVTLMNSYFYLVLTFTSTYFTQYLEFGTGARFGLVTAATVVAAIMMPLGGRYTDSHDRRKFLMAAGVLSILSMLWFFWVSPTSTPGQLILPLLAMAATFGLYASSTFALVTEILPVRTRSTGIAIGYNLPVAIFGGSAPLVAAWLIERTGDPSSPMYYFVALGCVSLIGLMVIRDRDYMEAAPRGKAVLLDASGDATP</sequence>
<feature type="transmembrane region" description="Helical" evidence="9">
    <location>
        <begin position="398"/>
        <end position="415"/>
    </location>
</feature>
<evidence type="ECO:0000256" key="1">
    <source>
        <dbReference type="ARBA" id="ARBA00004651"/>
    </source>
</evidence>
<name>A0A402CM14_RHOWR</name>
<feature type="transmembrane region" description="Helical" evidence="9">
    <location>
        <begin position="364"/>
        <end position="386"/>
    </location>
</feature>
<feature type="transmembrane region" description="Helical" evidence="9">
    <location>
        <begin position="50"/>
        <end position="72"/>
    </location>
</feature>
<evidence type="ECO:0000256" key="2">
    <source>
        <dbReference type="ARBA" id="ARBA00008240"/>
    </source>
</evidence>
<dbReference type="OrthoDB" id="8953821at2"/>
<dbReference type="PANTHER" id="PTHR43528:SF1">
    <property type="entry name" value="ALPHA-KETOGLUTARATE PERMEASE"/>
    <property type="match status" value="1"/>
</dbReference>
<evidence type="ECO:0000256" key="5">
    <source>
        <dbReference type="ARBA" id="ARBA00022692"/>
    </source>
</evidence>
<dbReference type="PROSITE" id="PS00217">
    <property type="entry name" value="SUGAR_TRANSPORT_2"/>
    <property type="match status" value="1"/>
</dbReference>
<evidence type="ECO:0000256" key="8">
    <source>
        <dbReference type="ARBA" id="ARBA00023136"/>
    </source>
</evidence>
<dbReference type="Pfam" id="PF07690">
    <property type="entry name" value="MFS_1"/>
    <property type="match status" value="1"/>
</dbReference>
<dbReference type="InterPro" id="IPR011701">
    <property type="entry name" value="MFS"/>
</dbReference>
<dbReference type="RefSeq" id="WP_124396310.1">
    <property type="nucleotide sequence ID" value="NZ_BHYM01000107.1"/>
</dbReference>
<evidence type="ECO:0000256" key="4">
    <source>
        <dbReference type="ARBA" id="ARBA00022475"/>
    </source>
</evidence>
<reference evidence="11 12" key="1">
    <citation type="submission" date="2018-11" db="EMBL/GenBank/DDBJ databases">
        <title>Microbial catabolism of amino acid.</title>
        <authorList>
            <person name="Hibi M."/>
            <person name="Ogawa J."/>
        </authorList>
    </citation>
    <scope>NUCLEOTIDE SEQUENCE [LARGE SCALE GENOMIC DNA]</scope>
    <source>
        <strain evidence="11 12">C31-06</strain>
    </source>
</reference>
<dbReference type="EMBL" id="BHYM01000107">
    <property type="protein sequence ID" value="GCE44786.1"/>
    <property type="molecule type" value="Genomic_DNA"/>
</dbReference>
<organism evidence="11 12">
    <name type="scientific">Rhodococcus wratislaviensis</name>
    <name type="common">Tsukamurella wratislaviensis</name>
    <dbReference type="NCBI Taxonomy" id="44752"/>
    <lineage>
        <taxon>Bacteria</taxon>
        <taxon>Bacillati</taxon>
        <taxon>Actinomycetota</taxon>
        <taxon>Actinomycetes</taxon>
        <taxon>Mycobacteriales</taxon>
        <taxon>Nocardiaceae</taxon>
        <taxon>Rhodococcus</taxon>
    </lineage>
</organism>
<dbReference type="AlphaFoldDB" id="A0A402CM14"/>
<dbReference type="PANTHER" id="PTHR43528">
    <property type="entry name" value="ALPHA-KETOGLUTARATE PERMEASE"/>
    <property type="match status" value="1"/>
</dbReference>
<keyword evidence="3" id="KW-0813">Transport</keyword>
<proteinExistence type="inferred from homology"/>
<evidence type="ECO:0000313" key="11">
    <source>
        <dbReference type="EMBL" id="GCE44786.1"/>
    </source>
</evidence>
<keyword evidence="7 9" id="KW-1133">Transmembrane helix</keyword>
<feature type="transmembrane region" description="Helical" evidence="9">
    <location>
        <begin position="237"/>
        <end position="262"/>
    </location>
</feature>
<dbReference type="InterPro" id="IPR036259">
    <property type="entry name" value="MFS_trans_sf"/>
</dbReference>
<keyword evidence="12" id="KW-1185">Reference proteome</keyword>
<keyword evidence="5 9" id="KW-0812">Transmembrane</keyword>
<dbReference type="Proteomes" id="UP000287519">
    <property type="component" value="Unassembled WGS sequence"/>
</dbReference>
<evidence type="ECO:0000256" key="7">
    <source>
        <dbReference type="ARBA" id="ARBA00022989"/>
    </source>
</evidence>
<gene>
    <name evidence="11" type="ORF">Rhow_000377</name>
</gene>
<dbReference type="InterPro" id="IPR051084">
    <property type="entry name" value="H+-coupled_symporters"/>
</dbReference>
<feature type="transmembrane region" description="Helical" evidence="9">
    <location>
        <begin position="12"/>
        <end position="38"/>
    </location>
</feature>